<dbReference type="EMBL" id="MFKF01000201">
    <property type="protein sequence ID" value="OGG50702.1"/>
    <property type="molecule type" value="Genomic_DNA"/>
</dbReference>
<evidence type="ECO:0000256" key="2">
    <source>
        <dbReference type="ARBA" id="ARBA00022723"/>
    </source>
</evidence>
<dbReference type="GO" id="GO:0046872">
    <property type="term" value="F:metal ion binding"/>
    <property type="evidence" value="ECO:0007669"/>
    <property type="project" value="UniProtKB-KW"/>
</dbReference>
<accession>A0A1F6CPB7</accession>
<sequence>MPREKRTRQVVAPAADLPPGQRKVVKIEGREIGVFNVNGAFYALRNACPHRGGPLCLGRLRPLVVAPGVYCIAHEREGEVLKCPWHNYEFDIRTGQALFDPRLRVRTYPARREGDEIVIYTE</sequence>
<keyword evidence="4" id="KW-0411">Iron-sulfur</keyword>
<dbReference type="Pfam" id="PF00355">
    <property type="entry name" value="Rieske"/>
    <property type="match status" value="1"/>
</dbReference>
<evidence type="ECO:0000256" key="1">
    <source>
        <dbReference type="ARBA" id="ARBA00022714"/>
    </source>
</evidence>
<evidence type="ECO:0000256" key="4">
    <source>
        <dbReference type="ARBA" id="ARBA00023014"/>
    </source>
</evidence>
<dbReference type="Gene3D" id="2.102.10.10">
    <property type="entry name" value="Rieske [2Fe-2S] iron-sulphur domain"/>
    <property type="match status" value="1"/>
</dbReference>
<dbReference type="AlphaFoldDB" id="A0A1F6CPB7"/>
<organism evidence="6 7">
    <name type="scientific">Handelsmanbacteria sp. (strain RIFCSPLOWO2_12_FULL_64_10)</name>
    <dbReference type="NCBI Taxonomy" id="1817868"/>
    <lineage>
        <taxon>Bacteria</taxon>
        <taxon>Candidatus Handelsmaniibacteriota</taxon>
    </lineage>
</organism>
<name>A0A1F6CPB7_HANXR</name>
<keyword evidence="3" id="KW-0408">Iron</keyword>
<evidence type="ECO:0000313" key="7">
    <source>
        <dbReference type="Proteomes" id="UP000178606"/>
    </source>
</evidence>
<keyword evidence="2" id="KW-0479">Metal-binding</keyword>
<proteinExistence type="predicted"/>
<keyword evidence="1" id="KW-0001">2Fe-2S</keyword>
<feature type="domain" description="Rieske" evidence="5">
    <location>
        <begin position="9"/>
        <end position="119"/>
    </location>
</feature>
<evidence type="ECO:0000259" key="5">
    <source>
        <dbReference type="PROSITE" id="PS51296"/>
    </source>
</evidence>
<dbReference type="PANTHER" id="PTHR21496">
    <property type="entry name" value="FERREDOXIN-RELATED"/>
    <property type="match status" value="1"/>
</dbReference>
<dbReference type="SUPFAM" id="SSF50022">
    <property type="entry name" value="ISP domain"/>
    <property type="match status" value="1"/>
</dbReference>
<reference evidence="6 7" key="1">
    <citation type="journal article" date="2016" name="Nat. Commun.">
        <title>Thousands of microbial genomes shed light on interconnected biogeochemical processes in an aquifer system.</title>
        <authorList>
            <person name="Anantharaman K."/>
            <person name="Brown C.T."/>
            <person name="Hug L.A."/>
            <person name="Sharon I."/>
            <person name="Castelle C.J."/>
            <person name="Probst A.J."/>
            <person name="Thomas B.C."/>
            <person name="Singh A."/>
            <person name="Wilkins M.J."/>
            <person name="Karaoz U."/>
            <person name="Brodie E.L."/>
            <person name="Williams K.H."/>
            <person name="Hubbard S.S."/>
            <person name="Banfield J.F."/>
        </authorList>
    </citation>
    <scope>NUCLEOTIDE SEQUENCE [LARGE SCALE GENOMIC DNA]</scope>
    <source>
        <strain evidence="7">RIFCSPLOWO2_12_FULL_64_10</strain>
    </source>
</reference>
<dbReference type="GO" id="GO:0051537">
    <property type="term" value="F:2 iron, 2 sulfur cluster binding"/>
    <property type="evidence" value="ECO:0007669"/>
    <property type="project" value="UniProtKB-KW"/>
</dbReference>
<gene>
    <name evidence="6" type="ORF">A3F84_09760</name>
</gene>
<dbReference type="InterPro" id="IPR017941">
    <property type="entry name" value="Rieske_2Fe-2S"/>
</dbReference>
<protein>
    <recommendedName>
        <fullName evidence="5">Rieske domain-containing protein</fullName>
    </recommendedName>
</protein>
<dbReference type="Proteomes" id="UP000178606">
    <property type="component" value="Unassembled WGS sequence"/>
</dbReference>
<dbReference type="PANTHER" id="PTHR21496:SF23">
    <property type="entry name" value="3-PHENYLPROPIONATE_CINNAMIC ACID DIOXYGENASE FERREDOXIN SUBUNIT"/>
    <property type="match status" value="1"/>
</dbReference>
<dbReference type="InterPro" id="IPR036922">
    <property type="entry name" value="Rieske_2Fe-2S_sf"/>
</dbReference>
<comment type="caution">
    <text evidence="6">The sequence shown here is derived from an EMBL/GenBank/DDBJ whole genome shotgun (WGS) entry which is preliminary data.</text>
</comment>
<evidence type="ECO:0000313" key="6">
    <source>
        <dbReference type="EMBL" id="OGG50702.1"/>
    </source>
</evidence>
<evidence type="ECO:0000256" key="3">
    <source>
        <dbReference type="ARBA" id="ARBA00023004"/>
    </source>
</evidence>
<dbReference type="PROSITE" id="PS51296">
    <property type="entry name" value="RIESKE"/>
    <property type="match status" value="1"/>
</dbReference>